<comment type="caution">
    <text evidence="1">The sequence shown here is derived from an EMBL/GenBank/DDBJ whole genome shotgun (WGS) entry which is preliminary data.</text>
</comment>
<dbReference type="EMBL" id="JARMQG010000272">
    <property type="protein sequence ID" value="MED3564135.1"/>
    <property type="molecule type" value="Genomic_DNA"/>
</dbReference>
<name>A0ABU6ND49_9BACI</name>
<keyword evidence="2" id="KW-1185">Reference proteome</keyword>
<reference evidence="1 2" key="1">
    <citation type="submission" date="2023-03" db="EMBL/GenBank/DDBJ databases">
        <title>Bacillus Genome Sequencing.</title>
        <authorList>
            <person name="Dunlap C."/>
        </authorList>
    </citation>
    <scope>NUCLEOTIDE SEQUENCE [LARGE SCALE GENOMIC DNA]</scope>
    <source>
        <strain evidence="1 2">B-14544</strain>
    </source>
</reference>
<organism evidence="1 2">
    <name type="scientific">Bacillus xiapuensis</name>
    <dbReference type="NCBI Taxonomy" id="2014075"/>
    <lineage>
        <taxon>Bacteria</taxon>
        <taxon>Bacillati</taxon>
        <taxon>Bacillota</taxon>
        <taxon>Bacilli</taxon>
        <taxon>Bacillales</taxon>
        <taxon>Bacillaceae</taxon>
        <taxon>Bacillus</taxon>
    </lineage>
</organism>
<proteinExistence type="predicted"/>
<evidence type="ECO:0000313" key="2">
    <source>
        <dbReference type="Proteomes" id="UP001330749"/>
    </source>
</evidence>
<dbReference type="RefSeq" id="WP_327969256.1">
    <property type="nucleotide sequence ID" value="NZ_JARMQG010000272.1"/>
</dbReference>
<dbReference type="Proteomes" id="UP001330749">
    <property type="component" value="Unassembled WGS sequence"/>
</dbReference>
<evidence type="ECO:0000313" key="1">
    <source>
        <dbReference type="EMBL" id="MED3564135.1"/>
    </source>
</evidence>
<accession>A0ABU6ND49</accession>
<protein>
    <submittedName>
        <fullName evidence="1">Uncharacterized protein</fullName>
    </submittedName>
</protein>
<gene>
    <name evidence="1" type="ORF">P4447_17075</name>
</gene>
<sequence>MLKYLVLPVIVLFLFGFSFDLSDKVLLAENKEADFKIYSK</sequence>